<dbReference type="InterPro" id="IPR007486">
    <property type="entry name" value="YebE"/>
</dbReference>
<dbReference type="Pfam" id="PF04391">
    <property type="entry name" value="DUF533"/>
    <property type="match status" value="1"/>
</dbReference>
<evidence type="ECO:0000313" key="2">
    <source>
        <dbReference type="EMBL" id="ART80171.1"/>
    </source>
</evidence>
<dbReference type="RefSeq" id="WP_086964038.1">
    <property type="nucleotide sequence ID" value="NZ_CP021376.1"/>
</dbReference>
<dbReference type="InterPro" id="IPR029024">
    <property type="entry name" value="TerB-like"/>
</dbReference>
<reference evidence="3" key="1">
    <citation type="submission" date="2017-05" db="EMBL/GenBank/DDBJ databases">
        <authorList>
            <person name="Sung H."/>
        </authorList>
    </citation>
    <scope>NUCLEOTIDE SEQUENCE [LARGE SCALE GENOMIC DNA]</scope>
    <source>
        <strain evidence="3">AMac2203</strain>
    </source>
</reference>
<protein>
    <recommendedName>
        <fullName evidence="4">Protein YebE</fullName>
    </recommendedName>
</protein>
<evidence type="ECO:0000256" key="1">
    <source>
        <dbReference type="SAM" id="MobiDB-lite"/>
    </source>
</evidence>
<name>A0A1Y0CXX5_9GAMM</name>
<evidence type="ECO:0000313" key="3">
    <source>
        <dbReference type="Proteomes" id="UP000243793"/>
    </source>
</evidence>
<evidence type="ECO:0008006" key="4">
    <source>
        <dbReference type="Google" id="ProtNLM"/>
    </source>
</evidence>
<sequence length="237" mass="25974">MNTRSLLDQLLSSGKELLQTQHTAQSHQTHQAGSTQSNTDISSLLGNIGGGALGGGMISLLMSSKKARKVGGNVATYGGLAGLGFLAYKAYSNWQNNNINQAQPPQHQPQTVDRVSQTAVEMHSQAILRAIISAAKADGHIDEREQQLIDDAIAKLTNEPQLQLWFQQEMQKPVDPTALAREAKSSEIAAEMYLASILVMDEENYMERAYLDELARQLQLAPELKKELETQAIAHLR</sequence>
<organism evidence="2 3">
    <name type="scientific">Oceanisphaera avium</name>
    <dbReference type="NCBI Taxonomy" id="1903694"/>
    <lineage>
        <taxon>Bacteria</taxon>
        <taxon>Pseudomonadati</taxon>
        <taxon>Pseudomonadota</taxon>
        <taxon>Gammaproteobacteria</taxon>
        <taxon>Aeromonadales</taxon>
        <taxon>Aeromonadaceae</taxon>
        <taxon>Oceanisphaera</taxon>
    </lineage>
</organism>
<feature type="region of interest" description="Disordered" evidence="1">
    <location>
        <begin position="19"/>
        <end position="38"/>
    </location>
</feature>
<feature type="compositionally biased region" description="Low complexity" evidence="1">
    <location>
        <begin position="19"/>
        <end position="32"/>
    </location>
</feature>
<accession>A0A1Y0CXX5</accession>
<dbReference type="EMBL" id="CP021376">
    <property type="protein sequence ID" value="ART80171.1"/>
    <property type="molecule type" value="Genomic_DNA"/>
</dbReference>
<gene>
    <name evidence="2" type="ORF">CBP12_08430</name>
</gene>
<dbReference type="Proteomes" id="UP000243793">
    <property type="component" value="Chromosome"/>
</dbReference>
<dbReference type="Gene3D" id="1.10.3680.10">
    <property type="entry name" value="TerB-like"/>
    <property type="match status" value="1"/>
</dbReference>
<keyword evidence="3" id="KW-1185">Reference proteome</keyword>
<dbReference type="OrthoDB" id="5459344at2"/>
<dbReference type="AlphaFoldDB" id="A0A1Y0CXX5"/>
<dbReference type="KEGG" id="ocm:CBP12_08430"/>
<dbReference type="CDD" id="cd07178">
    <property type="entry name" value="terB_like_YebE"/>
    <property type="match status" value="1"/>
</dbReference>
<proteinExistence type="predicted"/>
<dbReference type="SUPFAM" id="SSF158682">
    <property type="entry name" value="TerB-like"/>
    <property type="match status" value="1"/>
</dbReference>